<reference evidence="2" key="1">
    <citation type="submission" date="2018-05" db="EMBL/GenBank/DDBJ databases">
        <authorList>
            <person name="Lanie J.A."/>
            <person name="Ng W.-L."/>
            <person name="Kazmierczak K.M."/>
            <person name="Andrzejewski T.M."/>
            <person name="Davidsen T.M."/>
            <person name="Wayne K.J."/>
            <person name="Tettelin H."/>
            <person name="Glass J.I."/>
            <person name="Rusch D."/>
            <person name="Podicherti R."/>
            <person name="Tsui H.-C.T."/>
            <person name="Winkler M.E."/>
        </authorList>
    </citation>
    <scope>NUCLEOTIDE SEQUENCE</scope>
</reference>
<evidence type="ECO:0000313" key="2">
    <source>
        <dbReference type="EMBL" id="SVA92737.1"/>
    </source>
</evidence>
<gene>
    <name evidence="2" type="ORF">METZ01_LOCUS145591</name>
</gene>
<feature type="transmembrane region" description="Helical" evidence="1">
    <location>
        <begin position="12"/>
        <end position="35"/>
    </location>
</feature>
<accession>A0A381ZV60</accession>
<dbReference type="EMBL" id="UINC01022659">
    <property type="protein sequence ID" value="SVA92737.1"/>
    <property type="molecule type" value="Genomic_DNA"/>
</dbReference>
<dbReference type="AlphaFoldDB" id="A0A381ZV60"/>
<protein>
    <submittedName>
        <fullName evidence="2">Uncharacterized protein</fullName>
    </submittedName>
</protein>
<sequence length="46" mass="5248">MEEVQKQTGRYWGIGIVVVILLVVGYAYSTILGMGEEEREELLYLV</sequence>
<keyword evidence="1" id="KW-0472">Membrane</keyword>
<organism evidence="2">
    <name type="scientific">marine metagenome</name>
    <dbReference type="NCBI Taxonomy" id="408172"/>
    <lineage>
        <taxon>unclassified sequences</taxon>
        <taxon>metagenomes</taxon>
        <taxon>ecological metagenomes</taxon>
    </lineage>
</organism>
<evidence type="ECO:0000256" key="1">
    <source>
        <dbReference type="SAM" id="Phobius"/>
    </source>
</evidence>
<feature type="non-terminal residue" evidence="2">
    <location>
        <position position="46"/>
    </location>
</feature>
<keyword evidence="1" id="KW-0812">Transmembrane</keyword>
<name>A0A381ZV60_9ZZZZ</name>
<keyword evidence="1" id="KW-1133">Transmembrane helix</keyword>
<proteinExistence type="predicted"/>